<reference evidence="2 3" key="1">
    <citation type="journal article" date="2009" name="Genome Res.">
        <title>Whole genome sequence of Desulfovibrio magneticus strain RS-1 revealed common gene clusters in magnetotactic bacteria.</title>
        <authorList>
            <person name="Nakazawa H."/>
            <person name="Arakaki A."/>
            <person name="Narita-Yamada S."/>
            <person name="Yashiro I."/>
            <person name="Jinno K."/>
            <person name="Aoki N."/>
            <person name="Tsuruyama A."/>
            <person name="Okamura Y."/>
            <person name="Tanikawa S."/>
            <person name="Fujita N."/>
            <person name="Takeyama H."/>
            <person name="Matsunaga T."/>
        </authorList>
    </citation>
    <scope>NUCLEOTIDE SEQUENCE [LARGE SCALE GENOMIC DNA]</scope>
    <source>
        <strain evidence="3">ATCC 700980 / DSM 13731 / RS-1</strain>
    </source>
</reference>
<dbReference type="HOGENOM" id="CLU_2698639_0_0_7"/>
<organism evidence="2 3">
    <name type="scientific">Solidesulfovibrio magneticus (strain ATCC 700980 / DSM 13731 / RS-1)</name>
    <name type="common">Desulfovibrio magneticus</name>
    <dbReference type="NCBI Taxonomy" id="573370"/>
    <lineage>
        <taxon>Bacteria</taxon>
        <taxon>Pseudomonadati</taxon>
        <taxon>Thermodesulfobacteriota</taxon>
        <taxon>Desulfovibrionia</taxon>
        <taxon>Desulfovibrionales</taxon>
        <taxon>Desulfovibrionaceae</taxon>
        <taxon>Solidesulfovibrio</taxon>
    </lineage>
</organism>
<protein>
    <submittedName>
        <fullName evidence="2">Uncharacterized protein</fullName>
    </submittedName>
</protein>
<evidence type="ECO:0000313" key="3">
    <source>
        <dbReference type="Proteomes" id="UP000009071"/>
    </source>
</evidence>
<evidence type="ECO:0000313" key="2">
    <source>
        <dbReference type="EMBL" id="BAH76521.1"/>
    </source>
</evidence>
<gene>
    <name evidence="2" type="ordered locus">DMR_30300</name>
</gene>
<keyword evidence="3" id="KW-1185">Reference proteome</keyword>
<feature type="region of interest" description="Disordered" evidence="1">
    <location>
        <begin position="1"/>
        <end position="24"/>
    </location>
</feature>
<dbReference type="Proteomes" id="UP000009071">
    <property type="component" value="Chromosome"/>
</dbReference>
<accession>C4XIE6</accession>
<dbReference type="AlphaFoldDB" id="C4XIE6"/>
<feature type="compositionally biased region" description="Polar residues" evidence="1">
    <location>
        <begin position="7"/>
        <end position="22"/>
    </location>
</feature>
<sequence>MPKWGPSAQNFTRATQPDQKNPQIRAISPAACPYTGQRLPECYPKFPRYPVWLAKMLSNPVIHMIKGARPKQT</sequence>
<evidence type="ECO:0000256" key="1">
    <source>
        <dbReference type="SAM" id="MobiDB-lite"/>
    </source>
</evidence>
<dbReference type="EMBL" id="AP010904">
    <property type="protein sequence ID" value="BAH76521.1"/>
    <property type="molecule type" value="Genomic_DNA"/>
</dbReference>
<name>C4XIE6_SOLM1</name>
<dbReference type="KEGG" id="dma:DMR_30300"/>
<proteinExistence type="predicted"/>